<protein>
    <recommendedName>
        <fullName evidence="4">Secreted protein</fullName>
    </recommendedName>
</protein>
<evidence type="ECO:0000313" key="2">
    <source>
        <dbReference type="EMBL" id="KAJ1089499.1"/>
    </source>
</evidence>
<feature type="region of interest" description="Disordered" evidence="1">
    <location>
        <begin position="14"/>
        <end position="75"/>
    </location>
</feature>
<gene>
    <name evidence="2" type="ORF">NDU88_002650</name>
</gene>
<sequence>MALCVALTSPLMNGGLGSEAGMTRKQGVPTVAGERSTKRGLGEKSTKDNTVRHRTIQEAPASSLRSPGSWWSKPGDHCSLVTPPCSWRSVASPGEQQWNIVLPA</sequence>
<evidence type="ECO:0000256" key="1">
    <source>
        <dbReference type="SAM" id="MobiDB-lite"/>
    </source>
</evidence>
<name>A0AAV7LER3_PLEWA</name>
<keyword evidence="3" id="KW-1185">Reference proteome</keyword>
<feature type="compositionally biased region" description="Basic and acidic residues" evidence="1">
    <location>
        <begin position="35"/>
        <end position="51"/>
    </location>
</feature>
<proteinExistence type="predicted"/>
<accession>A0AAV7LER3</accession>
<dbReference type="Proteomes" id="UP001066276">
    <property type="component" value="Chromosome 11"/>
</dbReference>
<dbReference type="AlphaFoldDB" id="A0AAV7LER3"/>
<organism evidence="2 3">
    <name type="scientific">Pleurodeles waltl</name>
    <name type="common">Iberian ribbed newt</name>
    <dbReference type="NCBI Taxonomy" id="8319"/>
    <lineage>
        <taxon>Eukaryota</taxon>
        <taxon>Metazoa</taxon>
        <taxon>Chordata</taxon>
        <taxon>Craniata</taxon>
        <taxon>Vertebrata</taxon>
        <taxon>Euteleostomi</taxon>
        <taxon>Amphibia</taxon>
        <taxon>Batrachia</taxon>
        <taxon>Caudata</taxon>
        <taxon>Salamandroidea</taxon>
        <taxon>Salamandridae</taxon>
        <taxon>Pleurodelinae</taxon>
        <taxon>Pleurodeles</taxon>
    </lineage>
</organism>
<evidence type="ECO:0008006" key="4">
    <source>
        <dbReference type="Google" id="ProtNLM"/>
    </source>
</evidence>
<reference evidence="2" key="1">
    <citation type="journal article" date="2022" name="bioRxiv">
        <title>Sequencing and chromosome-scale assembly of the giantPleurodeles waltlgenome.</title>
        <authorList>
            <person name="Brown T."/>
            <person name="Elewa A."/>
            <person name="Iarovenko S."/>
            <person name="Subramanian E."/>
            <person name="Araus A.J."/>
            <person name="Petzold A."/>
            <person name="Susuki M."/>
            <person name="Suzuki K.-i.T."/>
            <person name="Hayashi T."/>
            <person name="Toyoda A."/>
            <person name="Oliveira C."/>
            <person name="Osipova E."/>
            <person name="Leigh N.D."/>
            <person name="Simon A."/>
            <person name="Yun M.H."/>
        </authorList>
    </citation>
    <scope>NUCLEOTIDE SEQUENCE</scope>
    <source>
        <strain evidence="2">20211129_DDA</strain>
        <tissue evidence="2">Liver</tissue>
    </source>
</reference>
<dbReference type="EMBL" id="JANPWB010000015">
    <property type="protein sequence ID" value="KAJ1089499.1"/>
    <property type="molecule type" value="Genomic_DNA"/>
</dbReference>
<comment type="caution">
    <text evidence="2">The sequence shown here is derived from an EMBL/GenBank/DDBJ whole genome shotgun (WGS) entry which is preliminary data.</text>
</comment>
<evidence type="ECO:0000313" key="3">
    <source>
        <dbReference type="Proteomes" id="UP001066276"/>
    </source>
</evidence>